<dbReference type="InterPro" id="IPR008991">
    <property type="entry name" value="Translation_prot_SH3-like_sf"/>
</dbReference>
<dbReference type="GO" id="GO:0006353">
    <property type="term" value="P:DNA-templated transcription termination"/>
    <property type="evidence" value="ECO:0007669"/>
    <property type="project" value="UniProtKB-UniRule"/>
</dbReference>
<dbReference type="InterPro" id="IPR047050">
    <property type="entry name" value="NGN"/>
</dbReference>
<feature type="domain" description="KOW" evidence="9">
    <location>
        <begin position="122"/>
        <end position="149"/>
    </location>
</feature>
<keyword evidence="4 5" id="KW-0804">Transcription</keyword>
<dbReference type="PANTHER" id="PTHR30265">
    <property type="entry name" value="RHO-INTERACTING TRANSCRIPTION TERMINATION FACTOR NUSG"/>
    <property type="match status" value="1"/>
</dbReference>
<dbReference type="SMART" id="SM00738">
    <property type="entry name" value="NGN"/>
    <property type="match status" value="1"/>
</dbReference>
<dbReference type="HAMAP" id="MF_00948">
    <property type="entry name" value="NusG"/>
    <property type="match status" value="1"/>
</dbReference>
<dbReference type="FunFam" id="2.30.30.30:FF:000002">
    <property type="entry name" value="Transcription termination/antitermination factor NusG"/>
    <property type="match status" value="1"/>
</dbReference>
<evidence type="ECO:0000256" key="2">
    <source>
        <dbReference type="ARBA" id="ARBA00022814"/>
    </source>
</evidence>
<keyword evidence="2 5" id="KW-0889">Transcription antitermination</keyword>
<evidence type="ECO:0000256" key="7">
    <source>
        <dbReference type="RuleBase" id="RU000538"/>
    </source>
</evidence>
<dbReference type="PRINTS" id="PR00338">
    <property type="entry name" value="NUSGTNSCPFCT"/>
</dbReference>
<dbReference type="SUPFAM" id="SSF50104">
    <property type="entry name" value="Translation proteins SH3-like domain"/>
    <property type="match status" value="1"/>
</dbReference>
<reference evidence="10 11" key="1">
    <citation type="journal article" date="2010" name="Science">
        <title>Genomic comparison of the ants Camponotus floridanus and Harpegnathos saltator.</title>
        <authorList>
            <person name="Bonasio R."/>
            <person name="Zhang G."/>
            <person name="Ye C."/>
            <person name="Mutti N.S."/>
            <person name="Fang X."/>
            <person name="Qin N."/>
            <person name="Donahue G."/>
            <person name="Yang P."/>
            <person name="Li Q."/>
            <person name="Li C."/>
            <person name="Zhang P."/>
            <person name="Huang Z."/>
            <person name="Berger S.L."/>
            <person name="Reinberg D."/>
            <person name="Wang J."/>
            <person name="Liebig J."/>
        </authorList>
    </citation>
    <scope>NUCLEOTIDE SEQUENCE [LARGE SCALE GENOMIC DNA]</scope>
    <source>
        <strain evidence="10 11">Hsal</strain>
    </source>
</reference>
<dbReference type="GO" id="GO:0005829">
    <property type="term" value="C:cytosol"/>
    <property type="evidence" value="ECO:0007669"/>
    <property type="project" value="TreeGrafter"/>
</dbReference>
<dbReference type="CDD" id="cd09891">
    <property type="entry name" value="NGN_Bact_1"/>
    <property type="match status" value="1"/>
</dbReference>
<dbReference type="SUPFAM" id="SSF82679">
    <property type="entry name" value="N-utilization substance G protein NusG, N-terminal domain"/>
    <property type="match status" value="1"/>
</dbReference>
<dbReference type="KEGG" id="thd:BHV28_05720"/>
<dbReference type="Gene3D" id="3.30.70.940">
    <property type="entry name" value="NusG, N-terminal domain"/>
    <property type="match status" value="1"/>
</dbReference>
<evidence type="ECO:0000256" key="6">
    <source>
        <dbReference type="NCBIfam" id="TIGR00922"/>
    </source>
</evidence>
<dbReference type="SMART" id="SM00739">
    <property type="entry name" value="KOW"/>
    <property type="match status" value="1"/>
</dbReference>
<evidence type="ECO:0000259" key="9">
    <source>
        <dbReference type="SMART" id="SM00739"/>
    </source>
</evidence>
<dbReference type="InterPro" id="IPR001062">
    <property type="entry name" value="Transcrpt_antiterm_NusG"/>
</dbReference>
<organism evidence="10 11">
    <name type="scientific">Candidatus Tokpelaia hoelldobleri</name>
    <dbReference type="NCBI Taxonomy" id="1902579"/>
    <lineage>
        <taxon>Bacteria</taxon>
        <taxon>Pseudomonadati</taxon>
        <taxon>Pseudomonadota</taxon>
        <taxon>Alphaproteobacteria</taxon>
        <taxon>Hyphomicrobiales</taxon>
        <taxon>Candidatus Tokpelaia</taxon>
    </lineage>
</organism>
<dbReference type="InterPro" id="IPR006645">
    <property type="entry name" value="NGN-like_dom"/>
</dbReference>
<evidence type="ECO:0000256" key="4">
    <source>
        <dbReference type="ARBA" id="ARBA00023163"/>
    </source>
</evidence>
<dbReference type="GO" id="GO:0031564">
    <property type="term" value="P:transcription antitermination"/>
    <property type="evidence" value="ECO:0007669"/>
    <property type="project" value="UniProtKB-UniRule"/>
</dbReference>
<feature type="domain" description="NusG-like N-terminal" evidence="8">
    <location>
        <begin position="2"/>
        <end position="110"/>
    </location>
</feature>
<dbReference type="PANTHER" id="PTHR30265:SF2">
    <property type="entry name" value="TRANSCRIPTION TERMINATION_ANTITERMINATION PROTEIN NUSG"/>
    <property type="match status" value="1"/>
</dbReference>
<dbReference type="Pfam" id="PF00467">
    <property type="entry name" value="KOW"/>
    <property type="match status" value="1"/>
</dbReference>
<evidence type="ECO:0000259" key="8">
    <source>
        <dbReference type="SMART" id="SM00738"/>
    </source>
</evidence>
<dbReference type="InterPro" id="IPR014722">
    <property type="entry name" value="Rib_uL2_dom2"/>
</dbReference>
<keyword evidence="3 5" id="KW-0805">Transcription regulation</keyword>
<dbReference type="EMBL" id="CP017315">
    <property type="protein sequence ID" value="AQS41278.1"/>
    <property type="molecule type" value="Genomic_DNA"/>
</dbReference>
<dbReference type="NCBIfam" id="TIGR00922">
    <property type="entry name" value="nusG"/>
    <property type="match status" value="1"/>
</dbReference>
<keyword evidence="11" id="KW-1185">Reference proteome</keyword>
<dbReference type="Proteomes" id="UP000188912">
    <property type="component" value="Chromosome"/>
</dbReference>
<evidence type="ECO:0000256" key="5">
    <source>
        <dbReference type="HAMAP-Rule" id="MF_00948"/>
    </source>
</evidence>
<dbReference type="InterPro" id="IPR015869">
    <property type="entry name" value="Transcrpt_antiterm_NusG_bac_CS"/>
</dbReference>
<comment type="similarity">
    <text evidence="5 7">Belongs to the NusG family.</text>
</comment>
<gene>
    <name evidence="5 10" type="primary">nusG</name>
    <name evidence="10" type="ORF">BHV28_05720</name>
</gene>
<dbReference type="PROSITE" id="PS01014">
    <property type="entry name" value="NUSG"/>
    <property type="match status" value="1"/>
</dbReference>
<sequence length="176" mass="19827">MAFRWYIVQAYSNFEKKVAEAIEKEAQQKGLSAFFEKILVPTEKVVEVRRGRKVDSERKFFPGYVLVRAELTDDVFHLIKNTPKVTGFLGSDSKPVPISDAEAERILVQVNEGGERSRSSVTFEVGEQVRVADGPFASFNGIVQEVEEDRARLKVEVSIFGRATPVELEFGQVEKV</sequence>
<dbReference type="STRING" id="1902579.BHV28_05720"/>
<dbReference type="AlphaFoldDB" id="A0A1U9JTT7"/>
<proteinExistence type="inferred from homology"/>
<keyword evidence="1 5" id="KW-0806">Transcription termination</keyword>
<protein>
    <recommendedName>
        <fullName evidence="5 6">Transcription termination/antitermination protein NusG</fullName>
    </recommendedName>
</protein>
<dbReference type="Gene3D" id="2.30.30.30">
    <property type="match status" value="1"/>
</dbReference>
<dbReference type="GO" id="GO:0032784">
    <property type="term" value="P:regulation of DNA-templated transcription elongation"/>
    <property type="evidence" value="ECO:0007669"/>
    <property type="project" value="InterPro"/>
</dbReference>
<dbReference type="GO" id="GO:0006354">
    <property type="term" value="P:DNA-templated transcription elongation"/>
    <property type="evidence" value="ECO:0007669"/>
    <property type="project" value="UniProtKB-UniRule"/>
</dbReference>
<dbReference type="InterPro" id="IPR043425">
    <property type="entry name" value="NusG-like"/>
</dbReference>
<dbReference type="InterPro" id="IPR005824">
    <property type="entry name" value="KOW"/>
</dbReference>
<evidence type="ECO:0000256" key="1">
    <source>
        <dbReference type="ARBA" id="ARBA00022472"/>
    </source>
</evidence>
<dbReference type="CDD" id="cd06091">
    <property type="entry name" value="KOW_NusG"/>
    <property type="match status" value="1"/>
</dbReference>
<evidence type="ECO:0000313" key="10">
    <source>
        <dbReference type="EMBL" id="AQS41278.1"/>
    </source>
</evidence>
<accession>A0A1U9JTT7</accession>
<reference evidence="10 11" key="2">
    <citation type="journal article" date="2016" name="Sci. Rep.">
        <title>The genome of Rhizobiales bacteria in predatory ants reveals urease gene functions but no genes for nitrogen fixation.</title>
        <authorList>
            <person name="Neuvonen M.M."/>
            <person name="Tamarit D."/>
            <person name="Naslund K."/>
            <person name="Liebig J."/>
            <person name="Feldhaar H."/>
            <person name="Moran N.A."/>
            <person name="Guy L."/>
            <person name="Andersson S.G."/>
        </authorList>
    </citation>
    <scope>NUCLEOTIDE SEQUENCE [LARGE SCALE GENOMIC DNA]</scope>
    <source>
        <strain evidence="10 11">Hsal</strain>
    </source>
</reference>
<comment type="function">
    <text evidence="5 7">Participates in transcription elongation, termination and antitermination.</text>
</comment>
<dbReference type="InterPro" id="IPR036735">
    <property type="entry name" value="NGN_dom_sf"/>
</dbReference>
<evidence type="ECO:0000313" key="11">
    <source>
        <dbReference type="Proteomes" id="UP000188912"/>
    </source>
</evidence>
<dbReference type="Pfam" id="PF02357">
    <property type="entry name" value="NusG"/>
    <property type="match status" value="1"/>
</dbReference>
<name>A0A1U9JTT7_9HYPH</name>
<evidence type="ECO:0000256" key="3">
    <source>
        <dbReference type="ARBA" id="ARBA00023015"/>
    </source>
</evidence>